<evidence type="ECO:0000256" key="3">
    <source>
        <dbReference type="ARBA" id="ARBA00022729"/>
    </source>
</evidence>
<dbReference type="Gene3D" id="3.90.76.10">
    <property type="entry name" value="Dipeptide-binding Protein, Domain 1"/>
    <property type="match status" value="1"/>
</dbReference>
<protein>
    <submittedName>
        <fullName evidence="6">Peptide/nickel transport system substrate-binding protein</fullName>
    </submittedName>
</protein>
<evidence type="ECO:0000256" key="4">
    <source>
        <dbReference type="SAM" id="SignalP"/>
    </source>
</evidence>
<feature type="domain" description="Solute-binding protein family 5" evidence="5">
    <location>
        <begin position="82"/>
        <end position="409"/>
    </location>
</feature>
<dbReference type="PANTHER" id="PTHR30290">
    <property type="entry name" value="PERIPLASMIC BINDING COMPONENT OF ABC TRANSPORTER"/>
    <property type="match status" value="1"/>
</dbReference>
<comment type="caution">
    <text evidence="6">The sequence shown here is derived from an EMBL/GenBank/DDBJ whole genome shotgun (WGS) entry which is preliminary data.</text>
</comment>
<proteinExistence type="inferred from homology"/>
<keyword evidence="7" id="KW-1185">Reference proteome</keyword>
<evidence type="ECO:0000259" key="5">
    <source>
        <dbReference type="Pfam" id="PF00496"/>
    </source>
</evidence>
<dbReference type="PANTHER" id="PTHR30290:SF38">
    <property type="entry name" value="D,D-DIPEPTIDE-BINDING PERIPLASMIC PROTEIN DDPA-RELATED"/>
    <property type="match status" value="1"/>
</dbReference>
<feature type="chain" id="PRO_5038990907" evidence="4">
    <location>
        <begin position="19"/>
        <end position="502"/>
    </location>
</feature>
<evidence type="ECO:0000256" key="2">
    <source>
        <dbReference type="ARBA" id="ARBA00005695"/>
    </source>
</evidence>
<dbReference type="InterPro" id="IPR000914">
    <property type="entry name" value="SBP_5_dom"/>
</dbReference>
<dbReference type="GO" id="GO:0043190">
    <property type="term" value="C:ATP-binding cassette (ABC) transporter complex"/>
    <property type="evidence" value="ECO:0007669"/>
    <property type="project" value="InterPro"/>
</dbReference>
<dbReference type="GO" id="GO:0042597">
    <property type="term" value="C:periplasmic space"/>
    <property type="evidence" value="ECO:0007669"/>
    <property type="project" value="UniProtKB-ARBA"/>
</dbReference>
<dbReference type="Proteomes" id="UP000319094">
    <property type="component" value="Unassembled WGS sequence"/>
</dbReference>
<dbReference type="PIRSF" id="PIRSF002741">
    <property type="entry name" value="MppA"/>
    <property type="match status" value="1"/>
</dbReference>
<evidence type="ECO:0000313" key="6">
    <source>
        <dbReference type="EMBL" id="TQL44415.1"/>
    </source>
</evidence>
<dbReference type="AlphaFoldDB" id="A0A542Y8L3"/>
<dbReference type="Gene3D" id="3.10.105.10">
    <property type="entry name" value="Dipeptide-binding Protein, Domain 3"/>
    <property type="match status" value="1"/>
</dbReference>
<dbReference type="PROSITE" id="PS01040">
    <property type="entry name" value="SBP_BACTERIAL_5"/>
    <property type="match status" value="1"/>
</dbReference>
<dbReference type="GO" id="GO:1904680">
    <property type="term" value="F:peptide transmembrane transporter activity"/>
    <property type="evidence" value="ECO:0007669"/>
    <property type="project" value="TreeGrafter"/>
</dbReference>
<dbReference type="Gene3D" id="3.40.190.10">
    <property type="entry name" value="Periplasmic binding protein-like II"/>
    <property type="match status" value="1"/>
</dbReference>
<feature type="signal peptide" evidence="4">
    <location>
        <begin position="1"/>
        <end position="18"/>
    </location>
</feature>
<gene>
    <name evidence="6" type="ORF">FB468_2472</name>
</gene>
<keyword evidence="3 4" id="KW-0732">Signal</keyword>
<evidence type="ECO:0000313" key="7">
    <source>
        <dbReference type="Proteomes" id="UP000319094"/>
    </source>
</evidence>
<dbReference type="InterPro" id="IPR030678">
    <property type="entry name" value="Peptide/Ni-bd"/>
</dbReference>
<dbReference type="Pfam" id="PF00496">
    <property type="entry name" value="SBP_bac_5"/>
    <property type="match status" value="1"/>
</dbReference>
<dbReference type="SUPFAM" id="SSF53850">
    <property type="entry name" value="Periplasmic binding protein-like II"/>
    <property type="match status" value="1"/>
</dbReference>
<dbReference type="InterPro" id="IPR039424">
    <property type="entry name" value="SBP_5"/>
</dbReference>
<dbReference type="RefSeq" id="WP_170219716.1">
    <property type="nucleotide sequence ID" value="NZ_BAAAUY010000011.1"/>
</dbReference>
<dbReference type="EMBL" id="VFON01000001">
    <property type="protein sequence ID" value="TQL44415.1"/>
    <property type="molecule type" value="Genomic_DNA"/>
</dbReference>
<dbReference type="GO" id="GO:0015833">
    <property type="term" value="P:peptide transport"/>
    <property type="evidence" value="ECO:0007669"/>
    <property type="project" value="TreeGrafter"/>
</dbReference>
<reference evidence="6 7" key="1">
    <citation type="submission" date="2019-06" db="EMBL/GenBank/DDBJ databases">
        <title>Sequencing the genomes of 1000 actinobacteria strains.</title>
        <authorList>
            <person name="Klenk H.-P."/>
        </authorList>
    </citation>
    <scope>NUCLEOTIDE SEQUENCE [LARGE SCALE GENOMIC DNA]</scope>
    <source>
        <strain evidence="6 7">DSM 8803</strain>
    </source>
</reference>
<dbReference type="InterPro" id="IPR023765">
    <property type="entry name" value="SBP_5_CS"/>
</dbReference>
<comment type="subcellular location">
    <subcellularLocation>
        <location evidence="1">Cell membrane</location>
        <topology evidence="1">Lipid-anchor</topology>
    </subcellularLocation>
</comment>
<evidence type="ECO:0000256" key="1">
    <source>
        <dbReference type="ARBA" id="ARBA00004193"/>
    </source>
</evidence>
<organism evidence="6 7">
    <name type="scientific">Leucobacter komagatae</name>
    <dbReference type="NCBI Taxonomy" id="55969"/>
    <lineage>
        <taxon>Bacteria</taxon>
        <taxon>Bacillati</taxon>
        <taxon>Actinomycetota</taxon>
        <taxon>Actinomycetes</taxon>
        <taxon>Micrococcales</taxon>
        <taxon>Microbacteriaceae</taxon>
        <taxon>Leucobacter</taxon>
    </lineage>
</organism>
<name>A0A542Y8L3_9MICO</name>
<accession>A0A542Y8L3</accession>
<dbReference type="PROSITE" id="PS51257">
    <property type="entry name" value="PROKAR_LIPOPROTEIN"/>
    <property type="match status" value="1"/>
</dbReference>
<sequence>MRKLAGPAALLLSGLLLAGCASTGSGAGQEPSAATDPTAIVDIQVGLEPTSLDVRTTSGAGLVQLMRGNVYEGLVGMSEDLEITPALASKWEVSEDGLVYTFTVRDGVSFHDGTPMTVEDVVGSLTASSAEGSLNPDAKRMTAVASIEATDDSTVVITLSRRDINFLDTLTTAAGFVTPQTEGLDLATTANGTGPYTVDQWNKGATISLVPAENYWGDKPANGGVVFHYITDPTTAATALRGGEIDMIAGTTPETAALFADDEAFTVTEGASTSWMTLGFNNAFEPLSDERVRKAIRQAINKEELVEVIGGGAITVGSMTVPSDPWYVDTTGSAPYDPEEAKALLKEAGQENLSLTLTVSNTYDTIITEFIAAELAKVGVEVKIDQVEFATWLDEAFTKKNYELTMVLHVDPSTLSYYGNPAYYWNYDNAEVQQLVADANTAASEADRDKNLSEVAKIVAEDSASDWLYSPQTLIVADSALGGYPTSRIANNLALSGITVAE</sequence>
<comment type="similarity">
    <text evidence="2">Belongs to the bacterial solute-binding protein 5 family.</text>
</comment>